<dbReference type="InterPro" id="IPR043502">
    <property type="entry name" value="DNA/RNA_pol_sf"/>
</dbReference>
<evidence type="ECO:0000313" key="2">
    <source>
        <dbReference type="Proteomes" id="UP000765509"/>
    </source>
</evidence>
<protein>
    <submittedName>
        <fullName evidence="1">Uncharacterized protein</fullName>
    </submittedName>
</protein>
<accession>A0A9Q3FTQ3</accession>
<comment type="caution">
    <text evidence="1">The sequence shown here is derived from an EMBL/GenBank/DDBJ whole genome shotgun (WGS) entry which is preliminary data.</text>
</comment>
<dbReference type="EMBL" id="AVOT02050988">
    <property type="protein sequence ID" value="MBW0546033.1"/>
    <property type="molecule type" value="Genomic_DNA"/>
</dbReference>
<organism evidence="1 2">
    <name type="scientific">Austropuccinia psidii MF-1</name>
    <dbReference type="NCBI Taxonomy" id="1389203"/>
    <lineage>
        <taxon>Eukaryota</taxon>
        <taxon>Fungi</taxon>
        <taxon>Dikarya</taxon>
        <taxon>Basidiomycota</taxon>
        <taxon>Pucciniomycotina</taxon>
        <taxon>Pucciniomycetes</taxon>
        <taxon>Pucciniales</taxon>
        <taxon>Sphaerophragmiaceae</taxon>
        <taxon>Austropuccinia</taxon>
    </lineage>
</organism>
<gene>
    <name evidence="1" type="ORF">O181_085748</name>
</gene>
<proteinExistence type="predicted"/>
<dbReference type="AlphaFoldDB" id="A0A9Q3FTQ3"/>
<reference evidence="1" key="1">
    <citation type="submission" date="2021-03" db="EMBL/GenBank/DDBJ databases">
        <title>Draft genome sequence of rust myrtle Austropuccinia psidii MF-1, a brazilian biotype.</title>
        <authorList>
            <person name="Quecine M.C."/>
            <person name="Pachon D.M.R."/>
            <person name="Bonatelli M.L."/>
            <person name="Correr F.H."/>
            <person name="Franceschini L.M."/>
            <person name="Leite T.F."/>
            <person name="Margarido G.R.A."/>
            <person name="Almeida C.A."/>
            <person name="Ferrarezi J.A."/>
            <person name="Labate C.A."/>
        </authorList>
    </citation>
    <scope>NUCLEOTIDE SEQUENCE</scope>
    <source>
        <strain evidence="1">MF-1</strain>
    </source>
</reference>
<dbReference type="SUPFAM" id="SSF56672">
    <property type="entry name" value="DNA/RNA polymerases"/>
    <property type="match status" value="1"/>
</dbReference>
<dbReference type="OrthoDB" id="5599163at2759"/>
<name>A0A9Q3FTQ3_9BASI</name>
<keyword evidence="2" id="KW-1185">Reference proteome</keyword>
<sequence>MPLGRMQLTRSPQGATSSVAVYQAQMTWILQEEIPESVEILIDDGRIKIQISLQNQEELPENPSIRRFIWEYFRVEEAVLTISGSKFAFCGPALDILGHFVSLKGRTMSKKR</sequence>
<evidence type="ECO:0000313" key="1">
    <source>
        <dbReference type="EMBL" id="MBW0546033.1"/>
    </source>
</evidence>
<dbReference type="Proteomes" id="UP000765509">
    <property type="component" value="Unassembled WGS sequence"/>
</dbReference>